<accession>A0A2P2QSB3</accession>
<dbReference type="EMBL" id="GGEC01089334">
    <property type="protein sequence ID" value="MBX69818.1"/>
    <property type="molecule type" value="Transcribed_RNA"/>
</dbReference>
<reference evidence="1" key="1">
    <citation type="submission" date="2018-02" db="EMBL/GenBank/DDBJ databases">
        <title>Rhizophora mucronata_Transcriptome.</title>
        <authorList>
            <person name="Meera S.P."/>
            <person name="Sreeshan A."/>
            <person name="Augustine A."/>
        </authorList>
    </citation>
    <scope>NUCLEOTIDE SEQUENCE</scope>
    <source>
        <tissue evidence="1">Leaf</tissue>
    </source>
</reference>
<dbReference type="AlphaFoldDB" id="A0A2P2QSB3"/>
<proteinExistence type="predicted"/>
<protein>
    <submittedName>
        <fullName evidence="1">Uncharacterized protein</fullName>
    </submittedName>
</protein>
<evidence type="ECO:0000313" key="1">
    <source>
        <dbReference type="EMBL" id="MBX69818.1"/>
    </source>
</evidence>
<organism evidence="1">
    <name type="scientific">Rhizophora mucronata</name>
    <name type="common">Asiatic mangrove</name>
    <dbReference type="NCBI Taxonomy" id="61149"/>
    <lineage>
        <taxon>Eukaryota</taxon>
        <taxon>Viridiplantae</taxon>
        <taxon>Streptophyta</taxon>
        <taxon>Embryophyta</taxon>
        <taxon>Tracheophyta</taxon>
        <taxon>Spermatophyta</taxon>
        <taxon>Magnoliopsida</taxon>
        <taxon>eudicotyledons</taxon>
        <taxon>Gunneridae</taxon>
        <taxon>Pentapetalae</taxon>
        <taxon>rosids</taxon>
        <taxon>fabids</taxon>
        <taxon>Malpighiales</taxon>
        <taxon>Rhizophoraceae</taxon>
        <taxon>Rhizophora</taxon>
    </lineage>
</organism>
<name>A0A2P2QSB3_RHIMU</name>
<sequence length="108" mass="12138">MHFLQILPIAPVENQKSYLYCHMTAGHHKINLVTSRQSKHHPTDTSKQKYGQTTFCTIQNSILHPTKSCSVTLVNLVSKNWSKGPATLSCHESRADQSFCSITSPQKK</sequence>